<reference evidence="1 2" key="1">
    <citation type="journal article" date="2022" name="Hortic Res">
        <title>A haplotype resolved chromosomal level avocado genome allows analysis of novel avocado genes.</title>
        <authorList>
            <person name="Nath O."/>
            <person name="Fletcher S.J."/>
            <person name="Hayward A."/>
            <person name="Shaw L.M."/>
            <person name="Masouleh A.K."/>
            <person name="Furtado A."/>
            <person name="Henry R.J."/>
            <person name="Mitter N."/>
        </authorList>
    </citation>
    <scope>NUCLEOTIDE SEQUENCE [LARGE SCALE GENOMIC DNA]</scope>
    <source>
        <strain evidence="2">cv. Hass</strain>
    </source>
</reference>
<organism evidence="1 2">
    <name type="scientific">Persea americana</name>
    <name type="common">Avocado</name>
    <dbReference type="NCBI Taxonomy" id="3435"/>
    <lineage>
        <taxon>Eukaryota</taxon>
        <taxon>Viridiplantae</taxon>
        <taxon>Streptophyta</taxon>
        <taxon>Embryophyta</taxon>
        <taxon>Tracheophyta</taxon>
        <taxon>Spermatophyta</taxon>
        <taxon>Magnoliopsida</taxon>
        <taxon>Magnoliidae</taxon>
        <taxon>Laurales</taxon>
        <taxon>Lauraceae</taxon>
        <taxon>Persea</taxon>
    </lineage>
</organism>
<comment type="caution">
    <text evidence="1">The sequence shown here is derived from an EMBL/GenBank/DDBJ whole genome shotgun (WGS) entry which is preliminary data.</text>
</comment>
<name>A0ACC2MUB8_PERAE</name>
<protein>
    <submittedName>
        <fullName evidence="1">Uncharacterized protein</fullName>
    </submittedName>
</protein>
<evidence type="ECO:0000313" key="1">
    <source>
        <dbReference type="EMBL" id="KAJ8649260.1"/>
    </source>
</evidence>
<gene>
    <name evidence="1" type="ORF">MRB53_002283</name>
</gene>
<evidence type="ECO:0000313" key="2">
    <source>
        <dbReference type="Proteomes" id="UP001234297"/>
    </source>
</evidence>
<dbReference type="Proteomes" id="UP001234297">
    <property type="component" value="Chromosome 1"/>
</dbReference>
<proteinExistence type="predicted"/>
<sequence length="282" mass="32790">MSAVRYGRNLPGLRSPMCSFRPSVLFSGSTSQESDSNNLNGSKKSSGVVEERDDVSFTEVKKLLRLVNVETLKKNLGMEEEEVIGYSELLKACERMGIARSTDEAAAYAKVLDDAGVVLLFRDKVYLHPDKVVDLVRKAMPLALTPENDPRREELKMLQKKKEEIDGLAHRQVRYFLWTGLGFFVFQLSLFFRLTFWEFSWDVMEPITFFTTATGVVIGYTYFLVTSKDPTYQDFMRRLFLARQRKQYRKQHFDIDRFMELQRQCKCPLEHVTGRTELDTFH</sequence>
<keyword evidence="2" id="KW-1185">Reference proteome</keyword>
<accession>A0ACC2MUB8</accession>
<dbReference type="EMBL" id="CM056809">
    <property type="protein sequence ID" value="KAJ8649260.1"/>
    <property type="molecule type" value="Genomic_DNA"/>
</dbReference>